<feature type="region of interest" description="Disordered" evidence="1">
    <location>
        <begin position="43"/>
        <end position="76"/>
    </location>
</feature>
<reference evidence="3" key="1">
    <citation type="journal article" date="2019" name="Int. J. Syst. Evol. Microbiol.">
        <title>The Global Catalogue of Microorganisms (GCM) 10K type strain sequencing project: providing services to taxonomists for standard genome sequencing and annotation.</title>
        <authorList>
            <consortium name="The Broad Institute Genomics Platform"/>
            <consortium name="The Broad Institute Genome Sequencing Center for Infectious Disease"/>
            <person name="Wu L."/>
            <person name="Ma J."/>
        </authorList>
    </citation>
    <scope>NUCLEOTIDE SEQUENCE [LARGE SCALE GENOMIC DNA]</scope>
    <source>
        <strain evidence="3">JCM 16114</strain>
    </source>
</reference>
<accession>A0ABP5PMJ6</accession>
<organism evidence="2 3">
    <name type="scientific">Nonomuraea monospora</name>
    <dbReference type="NCBI Taxonomy" id="568818"/>
    <lineage>
        <taxon>Bacteria</taxon>
        <taxon>Bacillati</taxon>
        <taxon>Actinomycetota</taxon>
        <taxon>Actinomycetes</taxon>
        <taxon>Streptosporangiales</taxon>
        <taxon>Streptosporangiaceae</taxon>
        <taxon>Nonomuraea</taxon>
    </lineage>
</organism>
<sequence length="76" mass="8445">MTVWHRRLEDVRASALTHWSRNHHGVALELAFSAELSPIRLHHAHPPDEVSDLASSLDSRDQGMRNPPTAASDGDD</sequence>
<dbReference type="EMBL" id="BAAAQX010000022">
    <property type="protein sequence ID" value="GAA2211763.1"/>
    <property type="molecule type" value="Genomic_DNA"/>
</dbReference>
<name>A0ABP5PMJ6_9ACTN</name>
<keyword evidence="3" id="KW-1185">Reference proteome</keyword>
<dbReference type="Proteomes" id="UP001499843">
    <property type="component" value="Unassembled WGS sequence"/>
</dbReference>
<evidence type="ECO:0000313" key="2">
    <source>
        <dbReference type="EMBL" id="GAA2211763.1"/>
    </source>
</evidence>
<proteinExistence type="predicted"/>
<evidence type="ECO:0000256" key="1">
    <source>
        <dbReference type="SAM" id="MobiDB-lite"/>
    </source>
</evidence>
<comment type="caution">
    <text evidence="2">The sequence shown here is derived from an EMBL/GenBank/DDBJ whole genome shotgun (WGS) entry which is preliminary data.</text>
</comment>
<gene>
    <name evidence="2" type="ORF">GCM10009850_072230</name>
</gene>
<evidence type="ECO:0000313" key="3">
    <source>
        <dbReference type="Proteomes" id="UP001499843"/>
    </source>
</evidence>
<protein>
    <submittedName>
        <fullName evidence="2">Uncharacterized protein</fullName>
    </submittedName>
</protein>